<comment type="similarity">
    <text evidence="1">Belongs to the HupF/HypC family.</text>
</comment>
<dbReference type="GO" id="GO:0005506">
    <property type="term" value="F:iron ion binding"/>
    <property type="evidence" value="ECO:0007669"/>
    <property type="project" value="TreeGrafter"/>
</dbReference>
<dbReference type="GO" id="GO:1902670">
    <property type="term" value="F:carbon dioxide binding"/>
    <property type="evidence" value="ECO:0007669"/>
    <property type="project" value="TreeGrafter"/>
</dbReference>
<protein>
    <submittedName>
        <fullName evidence="2">Hydrogenase expression/formation protein HypC</fullName>
    </submittedName>
</protein>
<dbReference type="InterPro" id="IPR001109">
    <property type="entry name" value="Hydrogenase_HupF/HypC"/>
</dbReference>
<dbReference type="NCBIfam" id="TIGR00074">
    <property type="entry name" value="hypC_hupF"/>
    <property type="match status" value="1"/>
</dbReference>
<dbReference type="SUPFAM" id="SSF159127">
    <property type="entry name" value="HupF/HypC-like"/>
    <property type="match status" value="1"/>
</dbReference>
<organism evidence="2">
    <name type="scientific">Candidatus Kentrum sp. FW</name>
    <dbReference type="NCBI Taxonomy" id="2126338"/>
    <lineage>
        <taxon>Bacteria</taxon>
        <taxon>Pseudomonadati</taxon>
        <taxon>Pseudomonadota</taxon>
        <taxon>Gammaproteobacteria</taxon>
        <taxon>Candidatus Kentrum</taxon>
    </lineage>
</organism>
<reference evidence="2" key="1">
    <citation type="submission" date="2019-02" db="EMBL/GenBank/DDBJ databases">
        <authorList>
            <person name="Gruber-Vodicka R. H."/>
            <person name="Seah K. B. B."/>
        </authorList>
    </citation>
    <scope>NUCLEOTIDE SEQUENCE</scope>
    <source>
        <strain evidence="2">BECK_BZ131</strain>
    </source>
</reference>
<dbReference type="PROSITE" id="PS01097">
    <property type="entry name" value="HUPF_HYPC"/>
    <property type="match status" value="1"/>
</dbReference>
<dbReference type="EMBL" id="CAADFE010000006">
    <property type="protein sequence ID" value="VFJ64864.1"/>
    <property type="molecule type" value="Genomic_DNA"/>
</dbReference>
<proteinExistence type="inferred from homology"/>
<evidence type="ECO:0000256" key="1">
    <source>
        <dbReference type="ARBA" id="ARBA00006018"/>
    </source>
</evidence>
<dbReference type="InterPro" id="IPR019812">
    <property type="entry name" value="Hydgase_assmbl_chp_CS"/>
</dbReference>
<sequence length="79" mass="8802">MCLGIPMQVETIEGHTARCVARGVYRDVSLFMLQDERVTVGDFVIVHVGYAIQKLTPQEARSAWELYDEMSIATGDDAP</sequence>
<dbReference type="AlphaFoldDB" id="A0A450TD86"/>
<gene>
    <name evidence="2" type="ORF">BECKFW1821C_GA0114237_100660</name>
</gene>
<dbReference type="GO" id="GO:0051604">
    <property type="term" value="P:protein maturation"/>
    <property type="evidence" value="ECO:0007669"/>
    <property type="project" value="TreeGrafter"/>
</dbReference>
<dbReference type="PRINTS" id="PR00445">
    <property type="entry name" value="HUPFHYPC"/>
</dbReference>
<dbReference type="Pfam" id="PF01455">
    <property type="entry name" value="HupF_HypC"/>
    <property type="match status" value="1"/>
</dbReference>
<dbReference type="PANTHER" id="PTHR35177:SF2">
    <property type="entry name" value="HYDROGENASE MATURATION FACTOR HYBG"/>
    <property type="match status" value="1"/>
</dbReference>
<dbReference type="Gene3D" id="2.30.30.140">
    <property type="match status" value="1"/>
</dbReference>
<dbReference type="PANTHER" id="PTHR35177">
    <property type="entry name" value="HYDROGENASE MATURATION FACTOR HYBG"/>
    <property type="match status" value="1"/>
</dbReference>
<accession>A0A450TD86</accession>
<evidence type="ECO:0000313" key="2">
    <source>
        <dbReference type="EMBL" id="VFJ64864.1"/>
    </source>
</evidence>
<name>A0A450TD86_9GAMM</name>